<evidence type="ECO:0000256" key="5">
    <source>
        <dbReference type="ARBA" id="ARBA00023163"/>
    </source>
</evidence>
<keyword evidence="10" id="KW-1185">Reference proteome</keyword>
<comment type="subunit">
    <text evidence="8">Homodimers and heterodimers.</text>
</comment>
<comment type="subcellular location">
    <subcellularLocation>
        <location evidence="1 8">Nucleus</location>
    </subcellularLocation>
</comment>
<accession>A0A6I9UHA2</accession>
<gene>
    <name evidence="11" type="primary">LOC105178833</name>
</gene>
<dbReference type="GO" id="GO:0005634">
    <property type="term" value="C:nucleus"/>
    <property type="evidence" value="ECO:0007669"/>
    <property type="project" value="UniProtKB-SubCell"/>
</dbReference>
<dbReference type="GO" id="GO:0006355">
    <property type="term" value="P:regulation of DNA-templated transcription"/>
    <property type="evidence" value="ECO:0007669"/>
    <property type="project" value="InterPro"/>
</dbReference>
<dbReference type="Proteomes" id="UP000504604">
    <property type="component" value="Linkage group LG1"/>
</dbReference>
<comment type="function">
    <text evidence="8">Aux/IAA proteins are short-lived transcriptional factors that function as repressors of early auxin response genes at low auxin concentrations.</text>
</comment>
<keyword evidence="7 8" id="KW-0927">Auxin signaling pathway</keyword>
<evidence type="ECO:0000256" key="4">
    <source>
        <dbReference type="ARBA" id="ARBA00023015"/>
    </source>
</evidence>
<evidence type="ECO:0000256" key="1">
    <source>
        <dbReference type="ARBA" id="ARBA00004123"/>
    </source>
</evidence>
<keyword evidence="3 8" id="KW-0678">Repressor</keyword>
<evidence type="ECO:0000256" key="7">
    <source>
        <dbReference type="ARBA" id="ARBA00023294"/>
    </source>
</evidence>
<dbReference type="Gene3D" id="3.10.20.90">
    <property type="entry name" value="Phosphatidylinositol 3-kinase Catalytic Subunit, Chain A, domain 1"/>
    <property type="match status" value="1"/>
</dbReference>
<keyword evidence="5 8" id="KW-0804">Transcription</keyword>
<dbReference type="InterPro" id="IPR003311">
    <property type="entry name" value="AUX_IAA"/>
</dbReference>
<dbReference type="PANTHER" id="PTHR31734:SF38">
    <property type="entry name" value="AUXIN-RESPONSIVE PROTEIN IAA29"/>
    <property type="match status" value="1"/>
</dbReference>
<evidence type="ECO:0000256" key="8">
    <source>
        <dbReference type="RuleBase" id="RU004549"/>
    </source>
</evidence>
<organism evidence="10 11">
    <name type="scientific">Sesamum indicum</name>
    <name type="common">Oriental sesame</name>
    <name type="synonym">Sesamum orientale</name>
    <dbReference type="NCBI Taxonomy" id="4182"/>
    <lineage>
        <taxon>Eukaryota</taxon>
        <taxon>Viridiplantae</taxon>
        <taxon>Streptophyta</taxon>
        <taxon>Embryophyta</taxon>
        <taxon>Tracheophyta</taxon>
        <taxon>Spermatophyta</taxon>
        <taxon>Magnoliopsida</taxon>
        <taxon>eudicotyledons</taxon>
        <taxon>Gunneridae</taxon>
        <taxon>Pentapetalae</taxon>
        <taxon>asterids</taxon>
        <taxon>lamiids</taxon>
        <taxon>Lamiales</taxon>
        <taxon>Pedaliaceae</taxon>
        <taxon>Sesamum</taxon>
    </lineage>
</organism>
<evidence type="ECO:0000313" key="10">
    <source>
        <dbReference type="Proteomes" id="UP000504604"/>
    </source>
</evidence>
<reference evidence="10" key="1">
    <citation type="submission" date="2024-10" db="UniProtKB">
        <authorList>
            <consortium name="RefSeq"/>
        </authorList>
    </citation>
    <scope>NUCLEOTIDE SEQUENCE [LARGE SCALE GENOMIC DNA]</scope>
    <source>
        <strain evidence="10">cv. Zhongzhi No. 13</strain>
    </source>
</reference>
<reference evidence="11" key="2">
    <citation type="submission" date="2025-08" db="UniProtKB">
        <authorList>
            <consortium name="RefSeq"/>
        </authorList>
    </citation>
    <scope>IDENTIFICATION</scope>
</reference>
<dbReference type="SUPFAM" id="SSF54277">
    <property type="entry name" value="CAD &amp; PB1 domains"/>
    <property type="match status" value="1"/>
</dbReference>
<evidence type="ECO:0000313" key="11">
    <source>
        <dbReference type="RefSeq" id="XP_011100996.1"/>
    </source>
</evidence>
<proteinExistence type="inferred from homology"/>
<name>A0A6I9UHA2_SESIN</name>
<keyword evidence="6 8" id="KW-0539">Nucleus</keyword>
<feature type="domain" description="PB1" evidence="9">
    <location>
        <begin position="161"/>
        <end position="253"/>
    </location>
</feature>
<dbReference type="PROSITE" id="PS51745">
    <property type="entry name" value="PB1"/>
    <property type="match status" value="1"/>
</dbReference>
<dbReference type="GO" id="GO:0009734">
    <property type="term" value="P:auxin-activated signaling pathway"/>
    <property type="evidence" value="ECO:0007669"/>
    <property type="project" value="UniProtKB-UniRule"/>
</dbReference>
<protein>
    <recommendedName>
        <fullName evidence="8">Auxin-responsive protein</fullName>
    </recommendedName>
</protein>
<dbReference type="Pfam" id="PF02309">
    <property type="entry name" value="AUX_IAA"/>
    <property type="match status" value="1"/>
</dbReference>
<dbReference type="RefSeq" id="XP_011100996.1">
    <property type="nucleotide sequence ID" value="XM_011102694.2"/>
</dbReference>
<comment type="similarity">
    <text evidence="2 8">Belongs to the Aux/IAA family.</text>
</comment>
<dbReference type="AlphaFoldDB" id="A0A6I9UHA2"/>
<dbReference type="InterPro" id="IPR033389">
    <property type="entry name" value="AUX/IAA_dom"/>
</dbReference>
<dbReference type="OrthoDB" id="778717at2759"/>
<dbReference type="KEGG" id="sind:105178833"/>
<dbReference type="InterPro" id="IPR053793">
    <property type="entry name" value="PB1-like"/>
</dbReference>
<dbReference type="GeneID" id="105178833"/>
<dbReference type="PANTHER" id="PTHR31734">
    <property type="entry name" value="AUXIN-RESPONSIVE PROTEIN IAA17"/>
    <property type="match status" value="1"/>
</dbReference>
<evidence type="ECO:0000256" key="3">
    <source>
        <dbReference type="ARBA" id="ARBA00022491"/>
    </source>
</evidence>
<evidence type="ECO:0000256" key="2">
    <source>
        <dbReference type="ARBA" id="ARBA00006728"/>
    </source>
</evidence>
<evidence type="ECO:0000259" key="9">
    <source>
        <dbReference type="PROSITE" id="PS51745"/>
    </source>
</evidence>
<sequence>MELELGLGLPNYNINYQRESSSSSSAGAGIMVKGHVDLNCGDGVVAPKNRQQQRYTSRNNYNQLNSSSCLSAADDEVESKDLCNLLLWSGRQPNEEDPDPNRWPNLHLNHQNNNIINEEEEEEIVVGWPPINSVMRKELVMVQHQGHDDGGGGDRRMRKSWRYVKVKMEGVGIGRKIDVTLYHSYQALTHALIHIMFANYTDASRELGDYAILYQDKQGDWMMLPTDHHHHHILPWEKFVEGVQRLEIIVRKEK</sequence>
<dbReference type="InParanoid" id="A0A6I9UHA2"/>
<keyword evidence="4 8" id="KW-0805">Transcription regulation</keyword>
<evidence type="ECO:0000256" key="6">
    <source>
        <dbReference type="ARBA" id="ARBA00023242"/>
    </source>
</evidence>